<dbReference type="InterPro" id="IPR001254">
    <property type="entry name" value="Trypsin_dom"/>
</dbReference>
<comment type="caution">
    <text evidence="4">The sequence shown here is derived from an EMBL/GenBank/DDBJ whole genome shotgun (WGS) entry which is preliminary data.</text>
</comment>
<dbReference type="InterPro" id="IPR043504">
    <property type="entry name" value="Peptidase_S1_PA_chymotrypsin"/>
</dbReference>
<proteinExistence type="predicted"/>
<dbReference type="PRINTS" id="PR00722">
    <property type="entry name" value="CHYMOTRYPSIN"/>
</dbReference>
<evidence type="ECO:0000256" key="2">
    <source>
        <dbReference type="SAM" id="SignalP"/>
    </source>
</evidence>
<organism evidence="4 5">
    <name type="scientific">Megalops atlanticus</name>
    <name type="common">Tarpon</name>
    <name type="synonym">Clupea gigantea</name>
    <dbReference type="NCBI Taxonomy" id="7932"/>
    <lineage>
        <taxon>Eukaryota</taxon>
        <taxon>Metazoa</taxon>
        <taxon>Chordata</taxon>
        <taxon>Craniata</taxon>
        <taxon>Vertebrata</taxon>
        <taxon>Euteleostomi</taxon>
        <taxon>Actinopterygii</taxon>
        <taxon>Neopterygii</taxon>
        <taxon>Teleostei</taxon>
        <taxon>Elopiformes</taxon>
        <taxon>Megalopidae</taxon>
        <taxon>Megalops</taxon>
    </lineage>
</organism>
<dbReference type="SMART" id="SM00020">
    <property type="entry name" value="Tryp_SPc"/>
    <property type="match status" value="1"/>
</dbReference>
<dbReference type="EMBL" id="JAFDVH010000020">
    <property type="protein sequence ID" value="KAG7459008.1"/>
    <property type="molecule type" value="Genomic_DNA"/>
</dbReference>
<keyword evidence="5" id="KW-1185">Reference proteome</keyword>
<protein>
    <recommendedName>
        <fullName evidence="3">Peptidase S1 domain-containing protein</fullName>
    </recommendedName>
</protein>
<gene>
    <name evidence="4" type="ORF">MATL_G00226630</name>
</gene>
<dbReference type="GO" id="GO:0004252">
    <property type="term" value="F:serine-type endopeptidase activity"/>
    <property type="evidence" value="ECO:0007669"/>
    <property type="project" value="InterPro"/>
</dbReference>
<evidence type="ECO:0000256" key="1">
    <source>
        <dbReference type="ARBA" id="ARBA00023157"/>
    </source>
</evidence>
<dbReference type="InterPro" id="IPR009003">
    <property type="entry name" value="Peptidase_S1_PA"/>
</dbReference>
<dbReference type="GO" id="GO:0006508">
    <property type="term" value="P:proteolysis"/>
    <property type="evidence" value="ECO:0007669"/>
    <property type="project" value="InterPro"/>
</dbReference>
<feature type="signal peptide" evidence="2">
    <location>
        <begin position="1"/>
        <end position="15"/>
    </location>
</feature>
<name>A0A9D3PFU3_MEGAT</name>
<dbReference type="PROSITE" id="PS00134">
    <property type="entry name" value="TRYPSIN_HIS"/>
    <property type="match status" value="1"/>
</dbReference>
<sequence>MRILLLLPLLGLAGASSVERYKRVTGGAECRSTEALHHVVLTDSRNNPLCGGALLSPIWVLTAAHCDERGLKVYIGIRAGDDINTKVQPVKIQRKVKHRNFAKNNRRFINDIMLIELRHEVSNPNIISLPTDCGNYRNVPKVPKNTDLLASGWETLQAGSKRKHPKLHCVKMQWVECPELDPPLSRDAFCAGEGNRKTRCGDSGGSLVYNNIVYGVVRSECGPDDDDPSIFTSVCSHLDWIKEKTKLP</sequence>
<dbReference type="PROSITE" id="PS50240">
    <property type="entry name" value="TRYPSIN_DOM"/>
    <property type="match status" value="1"/>
</dbReference>
<dbReference type="Pfam" id="PF00089">
    <property type="entry name" value="Trypsin"/>
    <property type="match status" value="1"/>
</dbReference>
<evidence type="ECO:0000313" key="5">
    <source>
        <dbReference type="Proteomes" id="UP001046870"/>
    </source>
</evidence>
<dbReference type="Proteomes" id="UP001046870">
    <property type="component" value="Chromosome 20"/>
</dbReference>
<reference evidence="4" key="1">
    <citation type="submission" date="2021-01" db="EMBL/GenBank/DDBJ databases">
        <authorList>
            <person name="Zahm M."/>
            <person name="Roques C."/>
            <person name="Cabau C."/>
            <person name="Klopp C."/>
            <person name="Donnadieu C."/>
            <person name="Jouanno E."/>
            <person name="Lampietro C."/>
            <person name="Louis A."/>
            <person name="Herpin A."/>
            <person name="Echchiki A."/>
            <person name="Berthelot C."/>
            <person name="Parey E."/>
            <person name="Roest-Crollius H."/>
            <person name="Braasch I."/>
            <person name="Postlethwait J."/>
            <person name="Bobe J."/>
            <person name="Montfort J."/>
            <person name="Bouchez O."/>
            <person name="Begum T."/>
            <person name="Mejri S."/>
            <person name="Adams A."/>
            <person name="Chen W.-J."/>
            <person name="Guiguen Y."/>
        </authorList>
    </citation>
    <scope>NUCLEOTIDE SEQUENCE</scope>
    <source>
        <strain evidence="4">YG-15Mar2019-1</strain>
        <tissue evidence="4">Brain</tissue>
    </source>
</reference>
<dbReference type="PANTHER" id="PTHR24271">
    <property type="entry name" value="KALLIKREIN-RELATED"/>
    <property type="match status" value="1"/>
</dbReference>
<evidence type="ECO:0000313" key="4">
    <source>
        <dbReference type="EMBL" id="KAG7459008.1"/>
    </source>
</evidence>
<feature type="chain" id="PRO_5039284629" description="Peptidase S1 domain-containing protein" evidence="2">
    <location>
        <begin position="16"/>
        <end position="248"/>
    </location>
</feature>
<keyword evidence="2" id="KW-0732">Signal</keyword>
<evidence type="ECO:0000259" key="3">
    <source>
        <dbReference type="PROSITE" id="PS50240"/>
    </source>
</evidence>
<accession>A0A9D3PFU3</accession>
<dbReference type="SUPFAM" id="SSF50494">
    <property type="entry name" value="Trypsin-like serine proteases"/>
    <property type="match status" value="1"/>
</dbReference>
<dbReference type="InterPro" id="IPR018114">
    <property type="entry name" value="TRYPSIN_HIS"/>
</dbReference>
<dbReference type="PANTHER" id="PTHR24271:SF50">
    <property type="match status" value="1"/>
</dbReference>
<keyword evidence="1" id="KW-1015">Disulfide bond</keyword>
<feature type="domain" description="Peptidase S1" evidence="3">
    <location>
        <begin position="24"/>
        <end position="246"/>
    </location>
</feature>
<dbReference type="InterPro" id="IPR001314">
    <property type="entry name" value="Peptidase_S1A"/>
</dbReference>
<dbReference type="AlphaFoldDB" id="A0A9D3PFU3"/>
<dbReference type="OrthoDB" id="5565075at2759"/>
<dbReference type="Gene3D" id="2.40.10.10">
    <property type="entry name" value="Trypsin-like serine proteases"/>
    <property type="match status" value="1"/>
</dbReference>